<dbReference type="Gene3D" id="3.40.50.150">
    <property type="entry name" value="Vaccinia Virus protein VP39"/>
    <property type="match status" value="1"/>
</dbReference>
<evidence type="ECO:0000313" key="1">
    <source>
        <dbReference type="EMBL" id="GAI53930.1"/>
    </source>
</evidence>
<sequence length="58" mass="6850">YFLEDNQNKAALREMVSVLQPGGLLVLDHINQSNLQRNLVKKSENYYKQRNRNKFVIT</sequence>
<gene>
    <name evidence="1" type="ORF">S06H3_61600</name>
</gene>
<dbReference type="EMBL" id="BARV01040430">
    <property type="protein sequence ID" value="GAI53930.1"/>
    <property type="molecule type" value="Genomic_DNA"/>
</dbReference>
<feature type="non-terminal residue" evidence="1">
    <location>
        <position position="1"/>
    </location>
</feature>
<protein>
    <submittedName>
        <fullName evidence="1">Uncharacterized protein</fullName>
    </submittedName>
</protein>
<name>X1QSN9_9ZZZZ</name>
<reference evidence="1" key="1">
    <citation type="journal article" date="2014" name="Front. Microbiol.">
        <title>High frequency of phylogenetically diverse reductive dehalogenase-homologous genes in deep subseafloor sedimentary metagenomes.</title>
        <authorList>
            <person name="Kawai M."/>
            <person name="Futagami T."/>
            <person name="Toyoda A."/>
            <person name="Takaki Y."/>
            <person name="Nishi S."/>
            <person name="Hori S."/>
            <person name="Arai W."/>
            <person name="Tsubouchi T."/>
            <person name="Morono Y."/>
            <person name="Uchiyama I."/>
            <person name="Ito T."/>
            <person name="Fujiyama A."/>
            <person name="Inagaki F."/>
            <person name="Takami H."/>
        </authorList>
    </citation>
    <scope>NUCLEOTIDE SEQUENCE</scope>
    <source>
        <strain evidence="1">Expedition CK06-06</strain>
    </source>
</reference>
<organism evidence="1">
    <name type="scientific">marine sediment metagenome</name>
    <dbReference type="NCBI Taxonomy" id="412755"/>
    <lineage>
        <taxon>unclassified sequences</taxon>
        <taxon>metagenomes</taxon>
        <taxon>ecological metagenomes</taxon>
    </lineage>
</organism>
<dbReference type="AlphaFoldDB" id="X1QSN9"/>
<comment type="caution">
    <text evidence="1">The sequence shown here is derived from an EMBL/GenBank/DDBJ whole genome shotgun (WGS) entry which is preliminary data.</text>
</comment>
<dbReference type="InterPro" id="IPR029063">
    <property type="entry name" value="SAM-dependent_MTases_sf"/>
</dbReference>
<proteinExistence type="predicted"/>
<accession>X1QSN9</accession>
<dbReference type="SUPFAM" id="SSF53335">
    <property type="entry name" value="S-adenosyl-L-methionine-dependent methyltransferases"/>
    <property type="match status" value="1"/>
</dbReference>